<evidence type="ECO:0000259" key="7">
    <source>
        <dbReference type="Pfam" id="PF04138"/>
    </source>
</evidence>
<dbReference type="Pfam" id="PF04138">
    <property type="entry name" value="GtrA_DPMS_TM"/>
    <property type="match status" value="1"/>
</dbReference>
<dbReference type="RefSeq" id="WP_252931159.1">
    <property type="nucleotide sequence ID" value="NZ_JAEUWV010000003.1"/>
</dbReference>
<evidence type="ECO:0000313" key="8">
    <source>
        <dbReference type="EMBL" id="MCO6394086.1"/>
    </source>
</evidence>
<name>A0AAW5HW95_9CORY</name>
<reference evidence="8 9" key="1">
    <citation type="submission" date="2021-01" db="EMBL/GenBank/DDBJ databases">
        <title>Identification and Characterization of Corynebacterium sp.</title>
        <authorList>
            <person name="Luo Q."/>
            <person name="Qu P."/>
            <person name="Chen Q."/>
        </authorList>
    </citation>
    <scope>NUCLEOTIDE SEQUENCE [LARGE SCALE GENOMIC DNA]</scope>
    <source>
        <strain evidence="8 9">MC-18</strain>
    </source>
</reference>
<comment type="caution">
    <text evidence="8">The sequence shown here is derived from an EMBL/GenBank/DDBJ whole genome shotgun (WGS) entry which is preliminary data.</text>
</comment>
<organism evidence="8 9">
    <name type="scientific">Corynebacterium lipophilum</name>
    <dbReference type="NCBI Taxonomy" id="2804918"/>
    <lineage>
        <taxon>Bacteria</taxon>
        <taxon>Bacillati</taxon>
        <taxon>Actinomycetota</taxon>
        <taxon>Actinomycetes</taxon>
        <taxon>Mycobacteriales</taxon>
        <taxon>Corynebacteriaceae</taxon>
        <taxon>Corynebacterium</taxon>
    </lineage>
</organism>
<keyword evidence="4 6" id="KW-1133">Transmembrane helix</keyword>
<dbReference type="AlphaFoldDB" id="A0AAW5HW95"/>
<evidence type="ECO:0000256" key="1">
    <source>
        <dbReference type="ARBA" id="ARBA00004141"/>
    </source>
</evidence>
<comment type="subcellular location">
    <subcellularLocation>
        <location evidence="1">Membrane</location>
        <topology evidence="1">Multi-pass membrane protein</topology>
    </subcellularLocation>
</comment>
<protein>
    <submittedName>
        <fullName evidence="8">GtrA family protein</fullName>
    </submittedName>
</protein>
<evidence type="ECO:0000256" key="4">
    <source>
        <dbReference type="ARBA" id="ARBA00022989"/>
    </source>
</evidence>
<sequence length="178" mass="20305">MRALRSLREFLRFGIVGGSGVLVNLLVFYLTKKAIEVGFNLHESDIFFNLFGTRFNVRWYHVLATVAFLVANTWNYQLNRSWTFRGPQRRSWIRGFFPFLTTGVMAFVVSLVFLTLFMNPNSPIGLPDSIFDDSTGLRTKSYWSQGLATLIATPVNYIINKIWTFSKPKTAPKTSASS</sequence>
<evidence type="ECO:0000256" key="3">
    <source>
        <dbReference type="ARBA" id="ARBA00022692"/>
    </source>
</evidence>
<dbReference type="GO" id="GO:0005886">
    <property type="term" value="C:plasma membrane"/>
    <property type="evidence" value="ECO:0007669"/>
    <property type="project" value="TreeGrafter"/>
</dbReference>
<feature type="transmembrane region" description="Helical" evidence="6">
    <location>
        <begin position="142"/>
        <end position="159"/>
    </location>
</feature>
<dbReference type="EMBL" id="JAEUWV010000003">
    <property type="protein sequence ID" value="MCO6394086.1"/>
    <property type="molecule type" value="Genomic_DNA"/>
</dbReference>
<evidence type="ECO:0000256" key="5">
    <source>
        <dbReference type="ARBA" id="ARBA00023136"/>
    </source>
</evidence>
<accession>A0AAW5HW95</accession>
<dbReference type="GO" id="GO:0000271">
    <property type="term" value="P:polysaccharide biosynthetic process"/>
    <property type="evidence" value="ECO:0007669"/>
    <property type="project" value="InterPro"/>
</dbReference>
<evidence type="ECO:0000313" key="9">
    <source>
        <dbReference type="Proteomes" id="UP001205920"/>
    </source>
</evidence>
<keyword evidence="3 6" id="KW-0812">Transmembrane</keyword>
<comment type="similarity">
    <text evidence="2">Belongs to the GtrA family.</text>
</comment>
<feature type="transmembrane region" description="Helical" evidence="6">
    <location>
        <begin position="96"/>
        <end position="118"/>
    </location>
</feature>
<evidence type="ECO:0000256" key="6">
    <source>
        <dbReference type="SAM" id="Phobius"/>
    </source>
</evidence>
<feature type="transmembrane region" description="Helical" evidence="6">
    <location>
        <begin position="12"/>
        <end position="31"/>
    </location>
</feature>
<proteinExistence type="inferred from homology"/>
<dbReference type="Proteomes" id="UP001205920">
    <property type="component" value="Unassembled WGS sequence"/>
</dbReference>
<keyword evidence="5 6" id="KW-0472">Membrane</keyword>
<dbReference type="InterPro" id="IPR007267">
    <property type="entry name" value="GtrA_DPMS_TM"/>
</dbReference>
<gene>
    <name evidence="8" type="ORF">JMN37_03660</name>
</gene>
<dbReference type="PANTHER" id="PTHR38459">
    <property type="entry name" value="PROPHAGE BACTOPRENOL-LINKED GLUCOSE TRANSLOCASE HOMOLOG"/>
    <property type="match status" value="1"/>
</dbReference>
<dbReference type="PANTHER" id="PTHR38459:SF1">
    <property type="entry name" value="PROPHAGE BACTOPRENOL-LINKED GLUCOSE TRANSLOCASE HOMOLOG"/>
    <property type="match status" value="1"/>
</dbReference>
<feature type="transmembrane region" description="Helical" evidence="6">
    <location>
        <begin position="59"/>
        <end position="76"/>
    </location>
</feature>
<evidence type="ECO:0000256" key="2">
    <source>
        <dbReference type="ARBA" id="ARBA00009399"/>
    </source>
</evidence>
<dbReference type="InterPro" id="IPR051401">
    <property type="entry name" value="GtrA_CellWall_Glycosyl"/>
</dbReference>
<keyword evidence="9" id="KW-1185">Reference proteome</keyword>
<feature type="domain" description="GtrA/DPMS transmembrane" evidence="7">
    <location>
        <begin position="12"/>
        <end position="165"/>
    </location>
</feature>